<dbReference type="Gene3D" id="2.60.40.10">
    <property type="entry name" value="Immunoglobulins"/>
    <property type="match status" value="1"/>
</dbReference>
<dbReference type="InterPro" id="IPR013106">
    <property type="entry name" value="Ig_V-set"/>
</dbReference>
<reference evidence="5" key="1">
    <citation type="thesis" date="2020" institute="ProQuest LLC" country="789 East Eisenhower Parkway, Ann Arbor, MI, USA">
        <title>Comparative Genomics and Chromosome Evolution.</title>
        <authorList>
            <person name="Mudd A.B."/>
        </authorList>
    </citation>
    <scope>NUCLEOTIDE SEQUENCE</scope>
    <source>
        <strain evidence="5">HN-11 Male</strain>
        <tissue evidence="5">Kidney and liver</tissue>
    </source>
</reference>
<keyword evidence="6" id="KW-1185">Reference proteome</keyword>
<evidence type="ECO:0000259" key="4">
    <source>
        <dbReference type="PROSITE" id="PS50835"/>
    </source>
</evidence>
<dbReference type="InterPro" id="IPR007110">
    <property type="entry name" value="Ig-like_dom"/>
</dbReference>
<keyword evidence="2" id="KW-0391">Immunity</keyword>
<dbReference type="SUPFAM" id="SSF48726">
    <property type="entry name" value="Immunoglobulin"/>
    <property type="match status" value="1"/>
</dbReference>
<dbReference type="InterPro" id="IPR013783">
    <property type="entry name" value="Ig-like_fold"/>
</dbReference>
<feature type="domain" description="Ig-like" evidence="4">
    <location>
        <begin position="16"/>
        <end position="113"/>
    </location>
</feature>
<keyword evidence="1 3" id="KW-0732">Signal</keyword>
<dbReference type="PROSITE" id="PS50835">
    <property type="entry name" value="IG_LIKE"/>
    <property type="match status" value="1"/>
</dbReference>
<dbReference type="GO" id="GO:0007166">
    <property type="term" value="P:cell surface receptor signaling pathway"/>
    <property type="evidence" value="ECO:0007669"/>
    <property type="project" value="TreeGrafter"/>
</dbReference>
<dbReference type="Proteomes" id="UP000770717">
    <property type="component" value="Unassembled WGS sequence"/>
</dbReference>
<dbReference type="AlphaFoldDB" id="A0A8J6ELA4"/>
<dbReference type="EMBL" id="WNTK01000138">
    <property type="protein sequence ID" value="KAG9471497.1"/>
    <property type="molecule type" value="Genomic_DNA"/>
</dbReference>
<evidence type="ECO:0000313" key="6">
    <source>
        <dbReference type="Proteomes" id="UP000770717"/>
    </source>
</evidence>
<dbReference type="Pfam" id="PF07686">
    <property type="entry name" value="V-set"/>
    <property type="match status" value="1"/>
</dbReference>
<gene>
    <name evidence="5" type="ORF">GDO78_014541</name>
</gene>
<dbReference type="GO" id="GO:0005886">
    <property type="term" value="C:plasma membrane"/>
    <property type="evidence" value="ECO:0007669"/>
    <property type="project" value="TreeGrafter"/>
</dbReference>
<dbReference type="SMART" id="SM00406">
    <property type="entry name" value="IGv"/>
    <property type="match status" value="1"/>
</dbReference>
<name>A0A8J6ELA4_ELECQ</name>
<dbReference type="GO" id="GO:0002376">
    <property type="term" value="P:immune system process"/>
    <property type="evidence" value="ECO:0007669"/>
    <property type="project" value="UniProtKB-KW"/>
</dbReference>
<sequence length="128" mass="14705">MMRVLLLLLTASTLLPSCGAVRVDQQPKLLIVKTGDSVNLTCEQDQSTYFNMYWYQQKPEQGLKLMVLSLEVDKPVDMEEGYKATWTLRRPTVYNSTLILNPSSQKESAVYFCASSIHSLREQRLVWK</sequence>
<feature type="chain" id="PRO_5035183353" description="Ig-like domain-containing protein" evidence="3">
    <location>
        <begin position="21"/>
        <end position="128"/>
    </location>
</feature>
<evidence type="ECO:0000256" key="3">
    <source>
        <dbReference type="SAM" id="SignalP"/>
    </source>
</evidence>
<proteinExistence type="predicted"/>
<dbReference type="PANTHER" id="PTHR23268:SF124">
    <property type="entry name" value="IG-LIKE DOMAIN-CONTAINING PROTEIN"/>
    <property type="match status" value="1"/>
</dbReference>
<evidence type="ECO:0000256" key="2">
    <source>
        <dbReference type="ARBA" id="ARBA00022859"/>
    </source>
</evidence>
<protein>
    <recommendedName>
        <fullName evidence="4">Ig-like domain-containing protein</fullName>
    </recommendedName>
</protein>
<dbReference type="InterPro" id="IPR050413">
    <property type="entry name" value="TCR_beta_variable"/>
</dbReference>
<accession>A0A8J6ELA4</accession>
<evidence type="ECO:0000256" key="1">
    <source>
        <dbReference type="ARBA" id="ARBA00022729"/>
    </source>
</evidence>
<feature type="signal peptide" evidence="3">
    <location>
        <begin position="1"/>
        <end position="20"/>
    </location>
</feature>
<evidence type="ECO:0000313" key="5">
    <source>
        <dbReference type="EMBL" id="KAG9471497.1"/>
    </source>
</evidence>
<dbReference type="PANTHER" id="PTHR23268">
    <property type="entry name" value="T-CELL RECEPTOR BETA CHAIN"/>
    <property type="match status" value="1"/>
</dbReference>
<comment type="caution">
    <text evidence="5">The sequence shown here is derived from an EMBL/GenBank/DDBJ whole genome shotgun (WGS) entry which is preliminary data.</text>
</comment>
<dbReference type="InterPro" id="IPR036179">
    <property type="entry name" value="Ig-like_dom_sf"/>
</dbReference>
<organism evidence="5 6">
    <name type="scientific">Eleutherodactylus coqui</name>
    <name type="common">Puerto Rican coqui</name>
    <dbReference type="NCBI Taxonomy" id="57060"/>
    <lineage>
        <taxon>Eukaryota</taxon>
        <taxon>Metazoa</taxon>
        <taxon>Chordata</taxon>
        <taxon>Craniata</taxon>
        <taxon>Vertebrata</taxon>
        <taxon>Euteleostomi</taxon>
        <taxon>Amphibia</taxon>
        <taxon>Batrachia</taxon>
        <taxon>Anura</taxon>
        <taxon>Neobatrachia</taxon>
        <taxon>Hyloidea</taxon>
        <taxon>Eleutherodactylidae</taxon>
        <taxon>Eleutherodactylinae</taxon>
        <taxon>Eleutherodactylus</taxon>
        <taxon>Eleutherodactylus</taxon>
    </lineage>
</organism>
<dbReference type="OrthoDB" id="8947657at2759"/>